<dbReference type="Gene3D" id="1.20.1640.10">
    <property type="entry name" value="Multidrug efflux transporter AcrB transmembrane domain"/>
    <property type="match status" value="1"/>
</dbReference>
<dbReference type="AlphaFoldDB" id="A0A2K9NVA2"/>
<proteinExistence type="predicted"/>
<dbReference type="RefSeq" id="WP_102244727.1">
    <property type="nucleotide sequence ID" value="NZ_CP025704.1"/>
</dbReference>
<dbReference type="KEGG" id="bsto:C0V70_15235"/>
<feature type="transmembrane region" description="Helical" evidence="1">
    <location>
        <begin position="221"/>
        <end position="242"/>
    </location>
</feature>
<dbReference type="Proteomes" id="UP000235584">
    <property type="component" value="Chromosome"/>
</dbReference>
<feature type="transmembrane region" description="Helical" evidence="1">
    <location>
        <begin position="542"/>
        <end position="561"/>
    </location>
</feature>
<keyword evidence="1" id="KW-1133">Transmembrane helix</keyword>
<sequence>MSVILFAFIIFSIALGTKTKIAVRTEDFSDQKLPSYQAMRELKEEYSFEDKLTLIINKKTPLNNQDLCQIQNWLRKEVNTNPDIGGFNSLFNLRIPEYSNGLLFYPQIVESPCEDKVDYVTLKKHPLLTMFSTPELTDFVIHFEINPAEKEFRHGIYDYKALDRIIESAKKSLPFEIIPGGTLFFQSSVLSGIEYSNVINIMASVLLFSGYYLFYRSFMGAFALLAVILITNSMIKAGMAYFGHMIDPLSSCIFLMITVSSIEDYILFSFLVFKQKTPFNLAAKKLLLPSFLTSLTTAIGFGSLAVSSNPSIVHFSIWTALGAMFEWAAMFLIIPVFVNLFPSIRKRIDAHPKPKRIVPVKLITYTPPKVIAVIIALIPLVIVFMYDKANLSYSPYDMFTKTHQVSKFREHLLETRQSEGELSIVFKNMDEDISSYVEAIKKDPAVAGVFSEMDIKKEVILFPEFLQKLIFEDFKRTDLGKLFIARDSKRIIAYIKSYDTKDVPVVVSRIQNICGDKCSIKSEIIVSKDYAVGILQTLYDSAVSGFFSIIVLISWLVFTISRKHTVPVLLSTLWASFMLLILVVVFQFKINVVTCVALSVLIGLAGDNAIQFLLLQKDSLSESVEEVGEASTENFLLMLLLSGTLFFSYFQTPRTLALLMIIGIILMFIGDLWVLNGLTAISDGKSKPKSKS</sequence>
<evidence type="ECO:0000256" key="1">
    <source>
        <dbReference type="SAM" id="Phobius"/>
    </source>
</evidence>
<evidence type="ECO:0008006" key="4">
    <source>
        <dbReference type="Google" id="ProtNLM"/>
    </source>
</evidence>
<dbReference type="EMBL" id="CP025704">
    <property type="protein sequence ID" value="AUN99436.1"/>
    <property type="molecule type" value="Genomic_DNA"/>
</dbReference>
<evidence type="ECO:0000313" key="3">
    <source>
        <dbReference type="Proteomes" id="UP000235584"/>
    </source>
</evidence>
<feature type="transmembrane region" description="Helical" evidence="1">
    <location>
        <begin position="596"/>
        <end position="615"/>
    </location>
</feature>
<feature type="transmembrane region" description="Helical" evidence="1">
    <location>
        <begin position="317"/>
        <end position="341"/>
    </location>
</feature>
<gene>
    <name evidence="2" type="ORF">C0V70_15235</name>
</gene>
<accession>A0A2K9NVA2</accession>
<organism evidence="2 3">
    <name type="scientific">Bacteriovorax stolpii</name>
    <name type="common">Bdellovibrio stolpii</name>
    <dbReference type="NCBI Taxonomy" id="960"/>
    <lineage>
        <taxon>Bacteria</taxon>
        <taxon>Pseudomonadati</taxon>
        <taxon>Bdellovibrionota</taxon>
        <taxon>Bacteriovoracia</taxon>
        <taxon>Bacteriovoracales</taxon>
        <taxon>Bacteriovoracaceae</taxon>
        <taxon>Bacteriovorax</taxon>
    </lineage>
</organism>
<feature type="transmembrane region" description="Helical" evidence="1">
    <location>
        <begin position="635"/>
        <end position="651"/>
    </location>
</feature>
<feature type="transmembrane region" description="Helical" evidence="1">
    <location>
        <begin position="285"/>
        <end position="305"/>
    </location>
</feature>
<evidence type="ECO:0000313" key="2">
    <source>
        <dbReference type="EMBL" id="AUN99436.1"/>
    </source>
</evidence>
<keyword evidence="1" id="KW-0472">Membrane</keyword>
<protein>
    <recommendedName>
        <fullName evidence="4">Membrane transport protein MMPL domain-containing protein</fullName>
    </recommendedName>
</protein>
<feature type="transmembrane region" description="Helical" evidence="1">
    <location>
        <begin position="568"/>
        <end position="590"/>
    </location>
</feature>
<feature type="transmembrane region" description="Helical" evidence="1">
    <location>
        <begin position="362"/>
        <end position="386"/>
    </location>
</feature>
<feature type="transmembrane region" description="Helical" evidence="1">
    <location>
        <begin position="195"/>
        <end position="214"/>
    </location>
</feature>
<feature type="transmembrane region" description="Helical" evidence="1">
    <location>
        <begin position="657"/>
        <end position="681"/>
    </location>
</feature>
<name>A0A2K9NVA2_BACTC</name>
<dbReference type="SUPFAM" id="SSF82866">
    <property type="entry name" value="Multidrug efflux transporter AcrB transmembrane domain"/>
    <property type="match status" value="2"/>
</dbReference>
<feature type="transmembrane region" description="Helical" evidence="1">
    <location>
        <begin position="248"/>
        <end position="273"/>
    </location>
</feature>
<reference evidence="2 3" key="1">
    <citation type="submission" date="2018-01" db="EMBL/GenBank/DDBJ databases">
        <title>Complete genome sequence of Bacteriovorax stolpii DSM12778.</title>
        <authorList>
            <person name="Tang B."/>
            <person name="Chang J."/>
        </authorList>
    </citation>
    <scope>NUCLEOTIDE SEQUENCE [LARGE SCALE GENOMIC DNA]</scope>
    <source>
        <strain evidence="2 3">DSM 12778</strain>
    </source>
</reference>
<keyword evidence="3" id="KW-1185">Reference proteome</keyword>
<keyword evidence="1" id="KW-0812">Transmembrane</keyword>